<evidence type="ECO:0000313" key="2">
    <source>
        <dbReference type="EMBL" id="KAJ1218705.1"/>
    </source>
</evidence>
<organism evidence="2 3">
    <name type="scientific">Pleurodeles waltl</name>
    <name type="common">Iberian ribbed newt</name>
    <dbReference type="NCBI Taxonomy" id="8319"/>
    <lineage>
        <taxon>Eukaryota</taxon>
        <taxon>Metazoa</taxon>
        <taxon>Chordata</taxon>
        <taxon>Craniata</taxon>
        <taxon>Vertebrata</taxon>
        <taxon>Euteleostomi</taxon>
        <taxon>Amphibia</taxon>
        <taxon>Batrachia</taxon>
        <taxon>Caudata</taxon>
        <taxon>Salamandroidea</taxon>
        <taxon>Salamandridae</taxon>
        <taxon>Pleurodelinae</taxon>
        <taxon>Pleurodeles</taxon>
    </lineage>
</organism>
<name>A0AAV7WXT1_PLEWA</name>
<feature type="region of interest" description="Disordered" evidence="1">
    <location>
        <begin position="29"/>
        <end position="72"/>
    </location>
</feature>
<keyword evidence="3" id="KW-1185">Reference proteome</keyword>
<proteinExistence type="predicted"/>
<dbReference type="EMBL" id="JANPWB010000001">
    <property type="protein sequence ID" value="KAJ1218705.1"/>
    <property type="molecule type" value="Genomic_DNA"/>
</dbReference>
<dbReference type="Proteomes" id="UP001066276">
    <property type="component" value="Chromosome 1_1"/>
</dbReference>
<gene>
    <name evidence="2" type="ORF">NDU88_006282</name>
</gene>
<evidence type="ECO:0000313" key="3">
    <source>
        <dbReference type="Proteomes" id="UP001066276"/>
    </source>
</evidence>
<comment type="caution">
    <text evidence="2">The sequence shown here is derived from an EMBL/GenBank/DDBJ whole genome shotgun (WGS) entry which is preliminary data.</text>
</comment>
<dbReference type="AlphaFoldDB" id="A0AAV7WXT1"/>
<reference evidence="2" key="1">
    <citation type="journal article" date="2022" name="bioRxiv">
        <title>Sequencing and chromosome-scale assembly of the giantPleurodeles waltlgenome.</title>
        <authorList>
            <person name="Brown T."/>
            <person name="Elewa A."/>
            <person name="Iarovenko S."/>
            <person name="Subramanian E."/>
            <person name="Araus A.J."/>
            <person name="Petzold A."/>
            <person name="Susuki M."/>
            <person name="Suzuki K.-i.T."/>
            <person name="Hayashi T."/>
            <person name="Toyoda A."/>
            <person name="Oliveira C."/>
            <person name="Osipova E."/>
            <person name="Leigh N.D."/>
            <person name="Simon A."/>
            <person name="Yun M.H."/>
        </authorList>
    </citation>
    <scope>NUCLEOTIDE SEQUENCE</scope>
    <source>
        <strain evidence="2">20211129_DDA</strain>
        <tissue evidence="2">Liver</tissue>
    </source>
</reference>
<accession>A0AAV7WXT1</accession>
<evidence type="ECO:0000256" key="1">
    <source>
        <dbReference type="SAM" id="MobiDB-lite"/>
    </source>
</evidence>
<protein>
    <submittedName>
        <fullName evidence="2">Uncharacterized protein</fullName>
    </submittedName>
</protein>
<sequence length="84" mass="9394">MIPDSHKPAREESDIGADILSMSEVNGGTLMGKSAIDLNPRREPRDQALSSEATEELLPDRSQDARYNLRRNLPPSQLLKKYVC</sequence>